<gene>
    <name evidence="1" type="ORF">MUN86_26725</name>
</gene>
<dbReference type="InterPro" id="IPR052918">
    <property type="entry name" value="Motility_Chemotaxis_Reg"/>
</dbReference>
<dbReference type="RefSeq" id="WP_245126849.1">
    <property type="nucleotide sequence ID" value="NZ_CP095064.1"/>
</dbReference>
<proteinExistence type="predicted"/>
<dbReference type="EMBL" id="CP095064">
    <property type="protein sequence ID" value="UOQ69095.1"/>
    <property type="molecule type" value="Genomic_DNA"/>
</dbReference>
<keyword evidence="1" id="KW-0614">Plasmid</keyword>
<dbReference type="PANTHER" id="PTHR35580">
    <property type="entry name" value="CELL SURFACE GLYCOPROTEIN (S-LAYER PROTEIN)-LIKE PROTEIN"/>
    <property type="match status" value="1"/>
</dbReference>
<organism evidence="1 2">
    <name type="scientific">Hymenobacter volaticus</name>
    <dbReference type="NCBI Taxonomy" id="2932254"/>
    <lineage>
        <taxon>Bacteria</taxon>
        <taxon>Pseudomonadati</taxon>
        <taxon>Bacteroidota</taxon>
        <taxon>Cytophagia</taxon>
        <taxon>Cytophagales</taxon>
        <taxon>Hymenobacteraceae</taxon>
        <taxon>Hymenobacter</taxon>
    </lineage>
</organism>
<accession>A0ABY4GE74</accession>
<evidence type="ECO:0000313" key="1">
    <source>
        <dbReference type="EMBL" id="UOQ69095.1"/>
    </source>
</evidence>
<dbReference type="Gene3D" id="2.120.10.30">
    <property type="entry name" value="TolB, C-terminal domain"/>
    <property type="match status" value="2"/>
</dbReference>
<protein>
    <recommendedName>
        <fullName evidence="3">Bulb-type lectin domain-containing protein</fullName>
    </recommendedName>
</protein>
<dbReference type="Proteomes" id="UP000830401">
    <property type="component" value="Plasmid unnamed3"/>
</dbReference>
<evidence type="ECO:0008006" key="3">
    <source>
        <dbReference type="Google" id="ProtNLM"/>
    </source>
</evidence>
<keyword evidence="2" id="KW-1185">Reference proteome</keyword>
<geneLocation type="plasmid" evidence="1 2">
    <name>unnamed3</name>
</geneLocation>
<reference evidence="1" key="1">
    <citation type="submission" date="2022-04" db="EMBL/GenBank/DDBJ databases">
        <title>Hymenobacter sp. isolated from the air.</title>
        <authorList>
            <person name="Won M."/>
            <person name="Lee C.-M."/>
            <person name="Woen H.-Y."/>
            <person name="Kwon S.-W."/>
        </authorList>
    </citation>
    <scope>NUCLEOTIDE SEQUENCE</scope>
    <source>
        <strain evidence="1">5420S-77</strain>
        <plasmid evidence="1">unnamed3</plasmid>
    </source>
</reference>
<sequence>MGEPLQRGGNGYDEATALTTDAAGNVLVTGYADTGNQNWDYLTLKYATASGAPQWQARYNGPDGGYDEAREVAVDGQGNVTVTGRSFNAQGQSEYATVRYAGASGQALWQVRALGPNGESQAPTGLAVDAAGNVAVTGSVVLSSSDTDYATLRYSATGQLTWRARYASPFAQSAEAPTDLAVDAAGNVYVTGTAPDLVDGRSNDYLTLKYAPSGQQLWEARYSGPSPGYEMPLAVAVDAAGNVYVTGTSAGIGGDTSPNRDVATIKYSPTGQQLWVARYDGPDPVGSGDFGSDLALDAAGNVLVTGFSTGLGTNYDYLTLKYSPSGQPLWQARYNGPANGSDVAQSVAVDAAGYVVVTGSSEG</sequence>
<dbReference type="PANTHER" id="PTHR35580:SF1">
    <property type="entry name" value="PHYTASE-LIKE DOMAIN-CONTAINING PROTEIN"/>
    <property type="match status" value="1"/>
</dbReference>
<evidence type="ECO:0000313" key="2">
    <source>
        <dbReference type="Proteomes" id="UP000830401"/>
    </source>
</evidence>
<dbReference type="SUPFAM" id="SSF101898">
    <property type="entry name" value="NHL repeat"/>
    <property type="match status" value="1"/>
</dbReference>
<dbReference type="InterPro" id="IPR011042">
    <property type="entry name" value="6-blade_b-propeller_TolB-like"/>
</dbReference>
<name>A0ABY4GE74_9BACT</name>